<dbReference type="RefSeq" id="WP_243067370.1">
    <property type="nucleotide sequence ID" value="NZ_JAIVFK010000026.1"/>
</dbReference>
<dbReference type="Proteomes" id="UP001139104">
    <property type="component" value="Unassembled WGS sequence"/>
</dbReference>
<evidence type="ECO:0000313" key="2">
    <source>
        <dbReference type="Proteomes" id="UP001139104"/>
    </source>
</evidence>
<dbReference type="InterPro" id="IPR036748">
    <property type="entry name" value="MTH938-like_sf"/>
</dbReference>
<keyword evidence="2" id="KW-1185">Reference proteome</keyword>
<accession>A0ABS9Z7R0</accession>
<proteinExistence type="predicted"/>
<sequence length="129" mass="13433">MAGELKYEGFVPGRHSIDGYGSGGFEFAGMSHRGSILALPSGIHAFAPTSFAEIDDSSLAPLFALPRGAVELILFGCGPALQPVPPALRMKLREAGISCDPMDTGAACQTYNILLGERRLVGAALIATL</sequence>
<organism evidence="1 2">
    <name type="scientific">Candidatus Rhodoblastus alkanivorans</name>
    <dbReference type="NCBI Taxonomy" id="2954117"/>
    <lineage>
        <taxon>Bacteria</taxon>
        <taxon>Pseudomonadati</taxon>
        <taxon>Pseudomonadota</taxon>
        <taxon>Alphaproteobacteria</taxon>
        <taxon>Hyphomicrobiales</taxon>
        <taxon>Rhodoblastaceae</taxon>
        <taxon>Rhodoblastus</taxon>
    </lineage>
</organism>
<protein>
    <submittedName>
        <fullName evidence="1">Mth938-like domain-containing protein</fullName>
    </submittedName>
</protein>
<dbReference type="PANTHER" id="PTHR21192">
    <property type="entry name" value="NUCLEAR PROTEIN E3-3"/>
    <property type="match status" value="1"/>
</dbReference>
<dbReference type="PANTHER" id="PTHR21192:SF2">
    <property type="entry name" value="NADH DEHYDROGENASE [UBIQUINONE] 1 ALPHA SUBCOMPLEX ASSEMBLY FACTOR 3"/>
    <property type="match status" value="1"/>
</dbReference>
<reference evidence="1" key="1">
    <citation type="journal article" date="2022" name="ISME J.">
        <title>Identification of active gaseous-alkane degraders at natural gas seeps.</title>
        <authorList>
            <person name="Farhan Ul Haque M."/>
            <person name="Hernandez M."/>
            <person name="Crombie A.T."/>
            <person name="Murrell J.C."/>
        </authorList>
    </citation>
    <scope>NUCLEOTIDE SEQUENCE</scope>
    <source>
        <strain evidence="1">PC2</strain>
    </source>
</reference>
<dbReference type="EMBL" id="JAIVFP010000001">
    <property type="protein sequence ID" value="MCI4683415.1"/>
    <property type="molecule type" value="Genomic_DNA"/>
</dbReference>
<evidence type="ECO:0000313" key="1">
    <source>
        <dbReference type="EMBL" id="MCI4683415.1"/>
    </source>
</evidence>
<comment type="caution">
    <text evidence="1">The sequence shown here is derived from an EMBL/GenBank/DDBJ whole genome shotgun (WGS) entry which is preliminary data.</text>
</comment>
<name>A0ABS9Z7R0_9HYPH</name>
<dbReference type="InterPro" id="IPR007523">
    <property type="entry name" value="NDUFAF3/AAMDC"/>
</dbReference>
<dbReference type="CDD" id="cd00248">
    <property type="entry name" value="Mth938-like"/>
    <property type="match status" value="1"/>
</dbReference>
<gene>
    <name evidence="1" type="ORF">K2U94_11670</name>
</gene>
<dbReference type="Gene3D" id="3.40.1230.10">
    <property type="entry name" value="MTH938-like"/>
    <property type="match status" value="1"/>
</dbReference>
<dbReference type="SUPFAM" id="SSF64076">
    <property type="entry name" value="MTH938-like"/>
    <property type="match status" value="1"/>
</dbReference>
<dbReference type="Pfam" id="PF04430">
    <property type="entry name" value="DUF498"/>
    <property type="match status" value="1"/>
</dbReference>